<comment type="caution">
    <text evidence="1">The sequence shown here is derived from an EMBL/GenBank/DDBJ whole genome shotgun (WGS) entry which is preliminary data.</text>
</comment>
<proteinExistence type="predicted"/>
<evidence type="ECO:0000313" key="2">
    <source>
        <dbReference type="Proteomes" id="UP000559653"/>
    </source>
</evidence>
<dbReference type="Proteomes" id="UP000559653">
    <property type="component" value="Unassembled WGS sequence"/>
</dbReference>
<sequence length="119" mass="14117">MTSKLELDEAAPDYLEWLLKTKGLEIEKLKNSVDKIESINESMDMIKIQELEQTKEFLVHLTNKLFKKIESLEERQATENQKVEAEEQVQSGVLEKREECKIEFTDLTWYKEKLNRKNP</sequence>
<protein>
    <submittedName>
        <fullName evidence="1">Uncharacterized protein</fullName>
    </submittedName>
</protein>
<organism evidence="1 2">
    <name type="scientific">Candidatus Nitrosomaritimum aestuariumsis</name>
    <dbReference type="NCBI Taxonomy" id="3342354"/>
    <lineage>
        <taxon>Archaea</taxon>
        <taxon>Nitrososphaerota</taxon>
        <taxon>Nitrososphaeria</taxon>
        <taxon>Nitrosopumilales</taxon>
        <taxon>Nitrosopumilaceae</taxon>
        <taxon>Candidatus Nitrosomaritimum</taxon>
    </lineage>
</organism>
<accession>A0AC60W0C6</accession>
<evidence type="ECO:0000313" key="1">
    <source>
        <dbReference type="EMBL" id="MBA4453071.1"/>
    </source>
</evidence>
<dbReference type="EMBL" id="JACEMZ010000069">
    <property type="protein sequence ID" value="MBA4453071.1"/>
    <property type="molecule type" value="Genomic_DNA"/>
</dbReference>
<reference evidence="1 2" key="1">
    <citation type="journal article" date="2020" name="Appl. Environ. Microbiol.">
        <title>Genomic Characteristics of a Novel Species of Ammonia-Oxidizing Archaea from the Jiulong River Estuary.</title>
        <authorList>
            <person name="Zou D."/>
            <person name="Wan R."/>
            <person name="Han L."/>
            <person name="Xu M.N."/>
            <person name="Liu Y."/>
            <person name="Liu H."/>
            <person name="Kao S.J."/>
            <person name="Li M."/>
        </authorList>
    </citation>
    <scope>NUCLEOTIDE SEQUENCE [LARGE SCALE GENOMIC DNA]</scope>
    <source>
        <strain evidence="1">W1bin1</strain>
    </source>
</reference>
<name>A0AC60W0C6_9ARCH</name>
<gene>
    <name evidence="1" type="ORF">H2B03_07915</name>
</gene>